<dbReference type="PANTHER" id="PTHR44591:SF3">
    <property type="entry name" value="RESPONSE REGULATORY DOMAIN-CONTAINING PROTEIN"/>
    <property type="match status" value="1"/>
</dbReference>
<organism evidence="4 5">
    <name type="scientific">Dyadobacter chenhuakuii</name>
    <dbReference type="NCBI Taxonomy" id="2909339"/>
    <lineage>
        <taxon>Bacteria</taxon>
        <taxon>Pseudomonadati</taxon>
        <taxon>Bacteroidota</taxon>
        <taxon>Cytophagia</taxon>
        <taxon>Cytophagales</taxon>
        <taxon>Spirosomataceae</taxon>
        <taxon>Dyadobacter</taxon>
    </lineage>
</organism>
<dbReference type="PROSITE" id="PS50110">
    <property type="entry name" value="RESPONSE_REGULATORY"/>
    <property type="match status" value="1"/>
</dbReference>
<dbReference type="Gene3D" id="3.40.50.2300">
    <property type="match status" value="1"/>
</dbReference>
<dbReference type="InterPro" id="IPR050595">
    <property type="entry name" value="Bact_response_regulator"/>
</dbReference>
<evidence type="ECO:0000256" key="2">
    <source>
        <dbReference type="PROSITE-ProRule" id="PRU00169"/>
    </source>
</evidence>
<dbReference type="Proteomes" id="UP001055420">
    <property type="component" value="Chromosome"/>
</dbReference>
<evidence type="ECO:0000313" key="5">
    <source>
        <dbReference type="Proteomes" id="UP001055420"/>
    </source>
</evidence>
<gene>
    <name evidence="4" type="ORF">NFI80_00635</name>
</gene>
<protein>
    <submittedName>
        <fullName evidence="4">Response regulator</fullName>
    </submittedName>
</protein>
<accession>A0ABY4XLD4</accession>
<dbReference type="RefSeq" id="WP_235164311.1">
    <property type="nucleotide sequence ID" value="NZ_CP098805.1"/>
</dbReference>
<dbReference type="CDD" id="cd00156">
    <property type="entry name" value="REC"/>
    <property type="match status" value="1"/>
</dbReference>
<dbReference type="InterPro" id="IPR011006">
    <property type="entry name" value="CheY-like_superfamily"/>
</dbReference>
<reference evidence="4" key="1">
    <citation type="submission" date="2022-06" db="EMBL/GenBank/DDBJ databases">
        <title>Novel species in genus Dyadobacter.</title>
        <authorList>
            <person name="Ma C."/>
        </authorList>
    </citation>
    <scope>NUCLEOTIDE SEQUENCE</scope>
    <source>
        <strain evidence="4">CY22</strain>
    </source>
</reference>
<dbReference type="EMBL" id="CP098805">
    <property type="protein sequence ID" value="USJ31251.1"/>
    <property type="molecule type" value="Genomic_DNA"/>
</dbReference>
<dbReference type="SUPFAM" id="SSF52172">
    <property type="entry name" value="CheY-like"/>
    <property type="match status" value="1"/>
</dbReference>
<dbReference type="SMART" id="SM00448">
    <property type="entry name" value="REC"/>
    <property type="match status" value="1"/>
</dbReference>
<dbReference type="PANTHER" id="PTHR44591">
    <property type="entry name" value="STRESS RESPONSE REGULATOR PROTEIN 1"/>
    <property type="match status" value="1"/>
</dbReference>
<keyword evidence="1 2" id="KW-0597">Phosphoprotein</keyword>
<evidence type="ECO:0000256" key="1">
    <source>
        <dbReference type="ARBA" id="ARBA00022553"/>
    </source>
</evidence>
<name>A0ABY4XLD4_9BACT</name>
<proteinExistence type="predicted"/>
<feature type="domain" description="Response regulatory" evidence="3">
    <location>
        <begin position="4"/>
        <end position="119"/>
    </location>
</feature>
<dbReference type="Pfam" id="PF00072">
    <property type="entry name" value="Response_reg"/>
    <property type="match status" value="1"/>
</dbReference>
<keyword evidence="5" id="KW-1185">Reference proteome</keyword>
<sequence>MKKRILIIDDDNDILELLKIVFRDSGHELIFSQTALDTNHISILHPDLILLDVRINGVAKKGAELCMELKADPKNKKLPVVLCSGEYNLPEIARECHADMYLTKPYDLMGLLFQVNRYLS</sequence>
<evidence type="ECO:0000313" key="4">
    <source>
        <dbReference type="EMBL" id="USJ31251.1"/>
    </source>
</evidence>
<feature type="modified residue" description="4-aspartylphosphate" evidence="2">
    <location>
        <position position="52"/>
    </location>
</feature>
<dbReference type="InterPro" id="IPR001789">
    <property type="entry name" value="Sig_transdc_resp-reg_receiver"/>
</dbReference>
<evidence type="ECO:0000259" key="3">
    <source>
        <dbReference type="PROSITE" id="PS50110"/>
    </source>
</evidence>